<accession>A0A6P5XDI0</accession>
<feature type="compositionally biased region" description="Low complexity" evidence="4">
    <location>
        <begin position="396"/>
        <end position="410"/>
    </location>
</feature>
<dbReference type="GO" id="GO:0000122">
    <property type="term" value="P:negative regulation of transcription by RNA polymerase II"/>
    <property type="evidence" value="ECO:0007669"/>
    <property type="project" value="TreeGrafter"/>
</dbReference>
<protein>
    <submittedName>
        <fullName evidence="6">RNA polymerase II subunit 5-mediating protein homolog isoform X1</fullName>
    </submittedName>
</protein>
<evidence type="ECO:0000256" key="4">
    <source>
        <dbReference type="SAM" id="MobiDB-lite"/>
    </source>
</evidence>
<dbReference type="InterPro" id="IPR004127">
    <property type="entry name" value="Prefoldin_subunit_alpha"/>
</dbReference>
<dbReference type="PANTHER" id="PTHR15111">
    <property type="entry name" value="RNA POLYMERASE II SUBUNIT 5-MEDIATING PROTEIN NNX3"/>
    <property type="match status" value="1"/>
</dbReference>
<dbReference type="InterPro" id="IPR009053">
    <property type="entry name" value="Prefoldin"/>
</dbReference>
<keyword evidence="2" id="KW-0539">Nucleus</keyword>
<dbReference type="AlphaFoldDB" id="A0A6P5XDI0"/>
<proteinExistence type="inferred from homology"/>
<dbReference type="GO" id="GO:0019212">
    <property type="term" value="F:phosphatase inhibitor activity"/>
    <property type="evidence" value="ECO:0007669"/>
    <property type="project" value="TreeGrafter"/>
</dbReference>
<evidence type="ECO:0000313" key="5">
    <source>
        <dbReference type="Proteomes" id="UP000515121"/>
    </source>
</evidence>
<keyword evidence="5" id="KW-1185">Reference proteome</keyword>
<dbReference type="GeneID" id="111282541"/>
<feature type="region of interest" description="Disordered" evidence="4">
    <location>
        <begin position="154"/>
        <end position="176"/>
    </location>
</feature>
<organism evidence="5 6">
    <name type="scientific">Durio zibethinus</name>
    <name type="common">Durian</name>
    <dbReference type="NCBI Taxonomy" id="66656"/>
    <lineage>
        <taxon>Eukaryota</taxon>
        <taxon>Viridiplantae</taxon>
        <taxon>Streptophyta</taxon>
        <taxon>Embryophyta</taxon>
        <taxon>Tracheophyta</taxon>
        <taxon>Spermatophyta</taxon>
        <taxon>Magnoliopsida</taxon>
        <taxon>eudicotyledons</taxon>
        <taxon>Gunneridae</taxon>
        <taxon>Pentapetalae</taxon>
        <taxon>rosids</taxon>
        <taxon>malvids</taxon>
        <taxon>Malvales</taxon>
        <taxon>Malvaceae</taxon>
        <taxon>Helicteroideae</taxon>
        <taxon>Durio</taxon>
    </lineage>
</organism>
<dbReference type="OrthoDB" id="21413at2759"/>
<dbReference type="Proteomes" id="UP000515121">
    <property type="component" value="Unplaced"/>
</dbReference>
<dbReference type="CDD" id="cd23159">
    <property type="entry name" value="Prefoldin_URI1"/>
    <property type="match status" value="1"/>
</dbReference>
<evidence type="ECO:0000313" key="6">
    <source>
        <dbReference type="RefSeq" id="XP_022726389.1"/>
    </source>
</evidence>
<name>A0A6P5XDI0_DURZI</name>
<dbReference type="NCBIfam" id="TIGR00293">
    <property type="entry name" value="prefoldin subunit alpha"/>
    <property type="match status" value="1"/>
</dbReference>
<comment type="subcellular location">
    <subcellularLocation>
        <location evidence="1">Nucleus</location>
    </subcellularLocation>
</comment>
<evidence type="ECO:0000256" key="1">
    <source>
        <dbReference type="ARBA" id="ARBA00004123"/>
    </source>
</evidence>
<dbReference type="GO" id="GO:0005634">
    <property type="term" value="C:nucleus"/>
    <property type="evidence" value="ECO:0007669"/>
    <property type="project" value="UniProtKB-SubCell"/>
</dbReference>
<gene>
    <name evidence="6" type="primary">LOC111282541</name>
</gene>
<dbReference type="Gene3D" id="1.10.287.370">
    <property type="match status" value="1"/>
</dbReference>
<dbReference type="KEGG" id="dzi:111282541"/>
<comment type="similarity">
    <text evidence="3">Belongs to the RNA polymerase II subunit 5-mediating protein family.</text>
</comment>
<sequence>MEKPEVKGTVTSLSSMFPAEEVQKAANRVAETLSEKQNEMNQLREFIADNTSLINLVQKLPEELHHDIMVPFGKAAFFPGRLIHTNEFLVLLGESYYVERTAKQTVEILKRRGKSLESKMDALEAFMQDLKAEASFFDSTASEAAEDLVEIKEEYEEENSTETESQSGELEQESPSFAEADNTMVASEDDEFAHIMSRLEALEKEELAAESYGENDEDQDTGAAVSDGDEDEDEQAKAVFHRKKYEGYSSLDHDQRYSEVYQSRKPLQQLKGKDSMNEETSSKYHHQDLISQLACTGLTVEPVIKGKMSHSQSMPQETKMLNPSINASVPFEKRVKFEAEHSSRNELKISCITTADSNSYSMLTKKSVQTSKSGFDSSKAFTGSIVEHTLNLEKASPGQTTSQFSGSQTSKPVSRFKMQRK</sequence>
<evidence type="ECO:0000256" key="3">
    <source>
        <dbReference type="ARBA" id="ARBA00038295"/>
    </source>
</evidence>
<feature type="region of interest" description="Disordered" evidence="4">
    <location>
        <begin position="393"/>
        <end position="421"/>
    </location>
</feature>
<feature type="region of interest" description="Disordered" evidence="4">
    <location>
        <begin position="209"/>
        <end position="245"/>
    </location>
</feature>
<dbReference type="GO" id="GO:0009409">
    <property type="term" value="P:response to cold"/>
    <property type="evidence" value="ECO:0007669"/>
    <property type="project" value="UniProtKB-ARBA"/>
</dbReference>
<dbReference type="RefSeq" id="XP_022726389.1">
    <property type="nucleotide sequence ID" value="XM_022870654.1"/>
</dbReference>
<dbReference type="GO" id="GO:0003682">
    <property type="term" value="F:chromatin binding"/>
    <property type="evidence" value="ECO:0007669"/>
    <property type="project" value="TreeGrafter"/>
</dbReference>
<feature type="region of interest" description="Disordered" evidence="4">
    <location>
        <begin position="263"/>
        <end position="285"/>
    </location>
</feature>
<dbReference type="PANTHER" id="PTHR15111:SF0">
    <property type="entry name" value="UNCONVENTIONAL PREFOLDIN RPB5 INTERACTOR 1"/>
    <property type="match status" value="1"/>
</dbReference>
<reference evidence="6" key="1">
    <citation type="submission" date="2025-08" db="UniProtKB">
        <authorList>
            <consortium name="RefSeq"/>
        </authorList>
    </citation>
    <scope>IDENTIFICATION</scope>
    <source>
        <tissue evidence="6">Fruit stalk</tissue>
    </source>
</reference>
<dbReference type="SUPFAM" id="SSF46579">
    <property type="entry name" value="Prefoldin"/>
    <property type="match status" value="1"/>
</dbReference>
<evidence type="ECO:0000256" key="2">
    <source>
        <dbReference type="ARBA" id="ARBA00023242"/>
    </source>
</evidence>
<feature type="compositionally biased region" description="Basic and acidic residues" evidence="4">
    <location>
        <begin position="271"/>
        <end position="285"/>
    </location>
</feature>
<dbReference type="GO" id="GO:0003714">
    <property type="term" value="F:transcription corepressor activity"/>
    <property type="evidence" value="ECO:0007669"/>
    <property type="project" value="TreeGrafter"/>
</dbReference>
<dbReference type="Pfam" id="PF02996">
    <property type="entry name" value="Prefoldin"/>
    <property type="match status" value="1"/>
</dbReference>
<dbReference type="InterPro" id="IPR052255">
    <property type="entry name" value="RNA_pol_II_subunit5-mediator"/>
</dbReference>
<dbReference type="GO" id="GO:0006457">
    <property type="term" value="P:protein folding"/>
    <property type="evidence" value="ECO:0007669"/>
    <property type="project" value="UniProtKB-ARBA"/>
</dbReference>